<sequence length="116" mass="12825">MTTIQPRHPVLGLIRLFALAWTLLSLLGVIVGVLALLYFAAWGCVGHHLGWFGCTLGTAILPFAWLVSLFMAVVALIFAQIFYVAGAKAERVELRRPSLRRGIRHLIGEVLMDILD</sequence>
<feature type="transmembrane region" description="Helical" evidence="1">
    <location>
        <begin position="60"/>
        <end position="86"/>
    </location>
</feature>
<reference evidence="3" key="1">
    <citation type="journal article" date="2019" name="Int. J. Syst. Evol. Microbiol.">
        <title>The Global Catalogue of Microorganisms (GCM) 10K type strain sequencing project: providing services to taxonomists for standard genome sequencing and annotation.</title>
        <authorList>
            <consortium name="The Broad Institute Genomics Platform"/>
            <consortium name="The Broad Institute Genome Sequencing Center for Infectious Disease"/>
            <person name="Wu L."/>
            <person name="Ma J."/>
        </authorList>
    </citation>
    <scope>NUCLEOTIDE SEQUENCE [LARGE SCALE GENOMIC DNA]</scope>
    <source>
        <strain evidence="3">KACC 11407</strain>
    </source>
</reference>
<keyword evidence="3" id="KW-1185">Reference proteome</keyword>
<dbReference type="EMBL" id="JBHSNM010000002">
    <property type="protein sequence ID" value="MFC5570159.1"/>
    <property type="molecule type" value="Genomic_DNA"/>
</dbReference>
<protein>
    <submittedName>
        <fullName evidence="2">Uncharacterized protein</fullName>
    </submittedName>
</protein>
<organism evidence="2 3">
    <name type="scientific">Lysobacter yangpyeongensis</name>
    <dbReference type="NCBI Taxonomy" id="346182"/>
    <lineage>
        <taxon>Bacteria</taxon>
        <taxon>Pseudomonadati</taxon>
        <taxon>Pseudomonadota</taxon>
        <taxon>Gammaproteobacteria</taxon>
        <taxon>Lysobacterales</taxon>
        <taxon>Lysobacteraceae</taxon>
        <taxon>Lysobacter</taxon>
    </lineage>
</organism>
<keyword evidence="1" id="KW-0812">Transmembrane</keyword>
<proteinExistence type="predicted"/>
<evidence type="ECO:0000256" key="1">
    <source>
        <dbReference type="SAM" id="Phobius"/>
    </source>
</evidence>
<evidence type="ECO:0000313" key="3">
    <source>
        <dbReference type="Proteomes" id="UP001596036"/>
    </source>
</evidence>
<gene>
    <name evidence="2" type="ORF">ACFPN1_08820</name>
</gene>
<evidence type="ECO:0000313" key="2">
    <source>
        <dbReference type="EMBL" id="MFC5570159.1"/>
    </source>
</evidence>
<comment type="caution">
    <text evidence="2">The sequence shown here is derived from an EMBL/GenBank/DDBJ whole genome shotgun (WGS) entry which is preliminary data.</text>
</comment>
<feature type="transmembrane region" description="Helical" evidence="1">
    <location>
        <begin position="12"/>
        <end position="40"/>
    </location>
</feature>
<keyword evidence="1" id="KW-1133">Transmembrane helix</keyword>
<keyword evidence="1" id="KW-0472">Membrane</keyword>
<dbReference type="RefSeq" id="WP_386754511.1">
    <property type="nucleotide sequence ID" value="NZ_JBHSNM010000002.1"/>
</dbReference>
<dbReference type="Proteomes" id="UP001596036">
    <property type="component" value="Unassembled WGS sequence"/>
</dbReference>
<accession>A0ABW0SME6</accession>
<name>A0ABW0SME6_9GAMM</name>